<accession>A0A8A3PBV9</accession>
<dbReference type="OrthoDB" id="10251809at2759"/>
<dbReference type="AlphaFoldDB" id="A0A8A3PBV9"/>
<organism evidence="2 3">
    <name type="scientific">Monilinia vaccinii-corymbosi</name>
    <dbReference type="NCBI Taxonomy" id="61207"/>
    <lineage>
        <taxon>Eukaryota</taxon>
        <taxon>Fungi</taxon>
        <taxon>Dikarya</taxon>
        <taxon>Ascomycota</taxon>
        <taxon>Pezizomycotina</taxon>
        <taxon>Leotiomycetes</taxon>
        <taxon>Helotiales</taxon>
        <taxon>Sclerotiniaceae</taxon>
        <taxon>Monilinia</taxon>
    </lineage>
</organism>
<proteinExistence type="predicted"/>
<dbReference type="EMBL" id="CP063407">
    <property type="protein sequence ID" value="QSZ32579.1"/>
    <property type="molecule type" value="Genomic_DNA"/>
</dbReference>
<gene>
    <name evidence="2" type="ORF">DSL72_002157</name>
</gene>
<feature type="region of interest" description="Disordered" evidence="1">
    <location>
        <begin position="111"/>
        <end position="156"/>
    </location>
</feature>
<feature type="compositionally biased region" description="Basic and acidic residues" evidence="1">
    <location>
        <begin position="269"/>
        <end position="281"/>
    </location>
</feature>
<feature type="region of interest" description="Disordered" evidence="1">
    <location>
        <begin position="171"/>
        <end position="281"/>
    </location>
</feature>
<dbReference type="Proteomes" id="UP000672032">
    <property type="component" value="Chromosome 3"/>
</dbReference>
<evidence type="ECO:0000313" key="3">
    <source>
        <dbReference type="Proteomes" id="UP000672032"/>
    </source>
</evidence>
<sequence length="281" mass="30376">MLYRRRKYLGISRSERQSEAGTMTENRRRTIRWLYSTPRDAKAPTVTTDDTEINAVSSEANTNHRRVPAVPFEMPGDNHFYSEMDATSRPSELHNTGLVLLSPKSNVWNNISSSQTPITHSPSAGSNHSQASSVSRASGQSPRHTPISPTRADSLTLNESFGDLQRGRVHSDLSSVAESDRGHLRQLSDASVSVDGDYGNLPPPKIHIDRPSDEHALEHKAEGPGVVSPLTPPQEVGDGGQNYFGPDSVSGGQNVSTTANEAAATAPDTSKKSNLEGKLDE</sequence>
<evidence type="ECO:0000256" key="1">
    <source>
        <dbReference type="SAM" id="MobiDB-lite"/>
    </source>
</evidence>
<keyword evidence="3" id="KW-1185">Reference proteome</keyword>
<name>A0A8A3PBV9_9HELO</name>
<feature type="compositionally biased region" description="Basic and acidic residues" evidence="1">
    <location>
        <begin position="206"/>
        <end position="222"/>
    </location>
</feature>
<protein>
    <submittedName>
        <fullName evidence="2">Uncharacterized protein</fullName>
    </submittedName>
</protein>
<reference evidence="2" key="1">
    <citation type="submission" date="2020-10" db="EMBL/GenBank/DDBJ databases">
        <title>Genome Sequence of Monilinia vaccinii-corymbosi Sheds Light on Mummy Berry Disease Infection of Blueberry and Mating Type.</title>
        <authorList>
            <person name="Yow A.G."/>
            <person name="Zhang Y."/>
            <person name="Bansal K."/>
            <person name="Eacker S.M."/>
            <person name="Sullivan S."/>
            <person name="Liachko I."/>
            <person name="Cubeta M.A."/>
            <person name="Rollins J.A."/>
            <person name="Ashrafi H."/>
        </authorList>
    </citation>
    <scope>NUCLEOTIDE SEQUENCE</scope>
    <source>
        <strain evidence="2">RL-1</strain>
    </source>
</reference>
<feature type="compositionally biased region" description="Polar residues" evidence="1">
    <location>
        <begin position="250"/>
        <end position="260"/>
    </location>
</feature>
<evidence type="ECO:0000313" key="2">
    <source>
        <dbReference type="EMBL" id="QSZ32579.1"/>
    </source>
</evidence>